<proteinExistence type="predicted"/>
<protein>
    <submittedName>
        <fullName evidence="2">Uncharacterized protein</fullName>
    </submittedName>
</protein>
<comment type="caution">
    <text evidence="2">The sequence shown here is derived from an EMBL/GenBank/DDBJ whole genome shotgun (WGS) entry which is preliminary data.</text>
</comment>
<reference evidence="2 3" key="1">
    <citation type="submission" date="2018-06" db="EMBL/GenBank/DDBJ databases">
        <title>Complete Genomes of Monosporascus.</title>
        <authorList>
            <person name="Robinson A.J."/>
            <person name="Natvig D.O."/>
        </authorList>
    </citation>
    <scope>NUCLEOTIDE SEQUENCE [LARGE SCALE GENOMIC DNA]</scope>
    <source>
        <strain evidence="2 3">CBS 609.92</strain>
    </source>
</reference>
<sequence>MAVPPTATVPANSHSAFQSVPPTPAPAVSSSGLPTATSGQLRIAASQAENVALAQQLANHQQYLCYQLPHYYQCGHRVGSTSLLVGRKHINMLGYGTPCDADCAVDYSRRVIDPKRCPWCEPLEECLAVTMKHSCGHLAGVLALGGQTHNRRLGLQTSCDAWCCILQVDQDVGGACKACTWGHCCMVWEKCQCGHRGGIIAHHVVGPHHILELGSSLVPCVARCKFRHKEREVGRMCPRCRPMHMQENRLDRPAW</sequence>
<feature type="compositionally biased region" description="Polar residues" evidence="1">
    <location>
        <begin position="9"/>
        <end position="18"/>
    </location>
</feature>
<accession>A0ABY0H0I7</accession>
<feature type="region of interest" description="Disordered" evidence="1">
    <location>
        <begin position="1"/>
        <end position="33"/>
    </location>
</feature>
<evidence type="ECO:0000313" key="2">
    <source>
        <dbReference type="EMBL" id="RYO81723.1"/>
    </source>
</evidence>
<keyword evidence="3" id="KW-1185">Reference proteome</keyword>
<name>A0ABY0H0I7_9PEZI</name>
<dbReference type="EMBL" id="QJNS01000242">
    <property type="protein sequence ID" value="RYO81723.1"/>
    <property type="molecule type" value="Genomic_DNA"/>
</dbReference>
<organism evidence="2 3">
    <name type="scientific">Monosporascus cannonballus</name>
    <dbReference type="NCBI Taxonomy" id="155416"/>
    <lineage>
        <taxon>Eukaryota</taxon>
        <taxon>Fungi</taxon>
        <taxon>Dikarya</taxon>
        <taxon>Ascomycota</taxon>
        <taxon>Pezizomycotina</taxon>
        <taxon>Sordariomycetes</taxon>
        <taxon>Xylariomycetidae</taxon>
        <taxon>Xylariales</taxon>
        <taxon>Xylariales incertae sedis</taxon>
        <taxon>Monosporascus</taxon>
    </lineage>
</organism>
<dbReference type="Proteomes" id="UP000294003">
    <property type="component" value="Unassembled WGS sequence"/>
</dbReference>
<evidence type="ECO:0000256" key="1">
    <source>
        <dbReference type="SAM" id="MobiDB-lite"/>
    </source>
</evidence>
<evidence type="ECO:0000313" key="3">
    <source>
        <dbReference type="Proteomes" id="UP000294003"/>
    </source>
</evidence>
<gene>
    <name evidence="2" type="ORF">DL762_006967</name>
</gene>